<evidence type="ECO:0000313" key="3">
    <source>
        <dbReference type="Proteomes" id="UP001626550"/>
    </source>
</evidence>
<organism evidence="2 3">
    <name type="scientific">Cichlidogyrus casuarinus</name>
    <dbReference type="NCBI Taxonomy" id="1844966"/>
    <lineage>
        <taxon>Eukaryota</taxon>
        <taxon>Metazoa</taxon>
        <taxon>Spiralia</taxon>
        <taxon>Lophotrochozoa</taxon>
        <taxon>Platyhelminthes</taxon>
        <taxon>Monogenea</taxon>
        <taxon>Monopisthocotylea</taxon>
        <taxon>Dactylogyridea</taxon>
        <taxon>Ancyrocephalidae</taxon>
        <taxon>Cichlidogyrus</taxon>
    </lineage>
</organism>
<gene>
    <name evidence="2" type="ORF">Ciccas_008025</name>
</gene>
<name>A0ABD2Q5A2_9PLAT</name>
<reference evidence="2 3" key="1">
    <citation type="submission" date="2024-11" db="EMBL/GenBank/DDBJ databases">
        <title>Adaptive evolution of stress response genes in parasites aligns with host niche diversity.</title>
        <authorList>
            <person name="Hahn C."/>
            <person name="Resl P."/>
        </authorList>
    </citation>
    <scope>NUCLEOTIDE SEQUENCE [LARGE SCALE GENOMIC DNA]</scope>
    <source>
        <strain evidence="2">EGGRZ-B1_66</strain>
        <tissue evidence="2">Body</tissue>
    </source>
</reference>
<feature type="compositionally biased region" description="Basic and acidic residues" evidence="1">
    <location>
        <begin position="18"/>
        <end position="39"/>
    </location>
</feature>
<accession>A0ABD2Q5A2</accession>
<protein>
    <submittedName>
        <fullName evidence="2">Uncharacterized protein</fullName>
    </submittedName>
</protein>
<feature type="compositionally biased region" description="Low complexity" evidence="1">
    <location>
        <begin position="1"/>
        <end position="15"/>
    </location>
</feature>
<evidence type="ECO:0000256" key="1">
    <source>
        <dbReference type="SAM" id="MobiDB-lite"/>
    </source>
</evidence>
<dbReference type="AlphaFoldDB" id="A0ABD2Q5A2"/>
<evidence type="ECO:0000313" key="2">
    <source>
        <dbReference type="EMBL" id="KAL3313371.1"/>
    </source>
</evidence>
<feature type="region of interest" description="Disordered" evidence="1">
    <location>
        <begin position="1"/>
        <end position="63"/>
    </location>
</feature>
<comment type="caution">
    <text evidence="2">The sequence shown here is derived from an EMBL/GenBank/DDBJ whole genome shotgun (WGS) entry which is preliminary data.</text>
</comment>
<dbReference type="EMBL" id="JBJKFK010001326">
    <property type="protein sequence ID" value="KAL3313371.1"/>
    <property type="molecule type" value="Genomic_DNA"/>
</dbReference>
<sequence length="227" mass="24911">MQLQQQQLQQQQQQQTAKLEETPKQSEASQEVKDEEKGMDFSQLPANQVIAHRNGKLNDEREKKRLSNLPGACTPAQETMWSPRKQALTAPSVNCVRKKAPSNLPLGPYAPLASAPSTSVVPPEPKTCIANQVTTPQPMVTMPLIQLPQTQAAANRAVVPNQLLFTPETLQLLQNLNGGQLVPAVMPQNPANLITTTNFLTQQIPMTPLFAPAASNVFSLPLQYQFM</sequence>
<proteinExistence type="predicted"/>
<keyword evidence="3" id="KW-1185">Reference proteome</keyword>
<dbReference type="Proteomes" id="UP001626550">
    <property type="component" value="Unassembled WGS sequence"/>
</dbReference>